<dbReference type="Pfam" id="PF13452">
    <property type="entry name" value="FAS1_DH_region"/>
    <property type="match status" value="1"/>
</dbReference>
<dbReference type="InterPro" id="IPR016709">
    <property type="entry name" value="HadA-like"/>
</dbReference>
<dbReference type="PIRSF" id="PIRSF018072">
    <property type="entry name" value="UCP018072"/>
    <property type="match status" value="1"/>
</dbReference>
<dbReference type="Gene3D" id="3.10.129.10">
    <property type="entry name" value="Hotdog Thioesterase"/>
    <property type="match status" value="1"/>
</dbReference>
<evidence type="ECO:0000313" key="5">
    <source>
        <dbReference type="Proteomes" id="UP001304125"/>
    </source>
</evidence>
<dbReference type="EMBL" id="CP134879">
    <property type="protein sequence ID" value="WNM24128.1"/>
    <property type="molecule type" value="Genomic_DNA"/>
</dbReference>
<dbReference type="InterPro" id="IPR039569">
    <property type="entry name" value="FAS1-like_DH_region"/>
</dbReference>
<evidence type="ECO:0000259" key="2">
    <source>
        <dbReference type="Pfam" id="PF13452"/>
    </source>
</evidence>
<dbReference type="EMBL" id="CP134880">
    <property type="protein sequence ID" value="WNM26956.1"/>
    <property type="molecule type" value="Genomic_DNA"/>
</dbReference>
<accession>A0AA96JCI4</accession>
<comment type="similarity">
    <text evidence="1">Belongs to the UPF0336 family.</text>
</comment>
<accession>A0AA96F6M1</accession>
<dbReference type="CDD" id="cd03441">
    <property type="entry name" value="R_hydratase_like"/>
    <property type="match status" value="1"/>
</dbReference>
<evidence type="ECO:0000313" key="3">
    <source>
        <dbReference type="EMBL" id="WNM24128.1"/>
    </source>
</evidence>
<name>A0AA96F6M1_9MICO</name>
<gene>
    <name evidence="3" type="ORF">RN606_12270</name>
    <name evidence="4" type="ORF">RN607_12210</name>
</gene>
<feature type="domain" description="FAS1-like dehydratase" evidence="2">
    <location>
        <begin position="9"/>
        <end position="137"/>
    </location>
</feature>
<proteinExistence type="inferred from homology"/>
<dbReference type="Proteomes" id="UP001303408">
    <property type="component" value="Chromosome"/>
</dbReference>
<dbReference type="SUPFAM" id="SSF54637">
    <property type="entry name" value="Thioesterase/thiol ester dehydrase-isomerase"/>
    <property type="match status" value="1"/>
</dbReference>
<dbReference type="RefSeq" id="WP_313497579.1">
    <property type="nucleotide sequence ID" value="NZ_CP134879.1"/>
</dbReference>
<evidence type="ECO:0000256" key="1">
    <source>
        <dbReference type="HAMAP-Rule" id="MF_00799"/>
    </source>
</evidence>
<dbReference type="KEGG" id="dcp:RN607_12210"/>
<dbReference type="AlphaFoldDB" id="A0AA96F6M1"/>
<keyword evidence="5" id="KW-1185">Reference proteome</keyword>
<evidence type="ECO:0000313" key="4">
    <source>
        <dbReference type="EMBL" id="WNM26956.1"/>
    </source>
</evidence>
<reference evidence="3 5" key="1">
    <citation type="submission" date="2023-09" db="EMBL/GenBank/DDBJ databases">
        <title>Demequina sp. a novel bacteria isolated from Capsicum annuum.</title>
        <authorList>
            <person name="Humaira Z."/>
            <person name="Lee J."/>
            <person name="Cho D."/>
        </authorList>
    </citation>
    <scope>NUCLEOTIDE SEQUENCE [LARGE SCALE GENOMIC DNA]</scope>
    <source>
        <strain evidence="3 5">OYTSA14</strain>
        <strain evidence="4">PMTSA13</strain>
    </source>
</reference>
<dbReference type="Proteomes" id="UP001304125">
    <property type="component" value="Chromosome"/>
</dbReference>
<dbReference type="HAMAP" id="MF_00799">
    <property type="entry name" value="UPF0336"/>
    <property type="match status" value="1"/>
</dbReference>
<sequence>MPVNPDAQGRSYGPHEPYEVSRAKIREFADAVDARSFAHRDVDAAQAEGYADLVAPSTFAVVIAQRAEFHVVQDPEVGVDFSKVVHADERFTHHRPIVAGDEISTTIHIDRIVSRGGVSTVTTRAELADLDGAPVATVLSTLAVREDA</sequence>
<organism evidence="3 5">
    <name type="scientific">Demequina capsici</name>
    <dbReference type="NCBI Taxonomy" id="3075620"/>
    <lineage>
        <taxon>Bacteria</taxon>
        <taxon>Bacillati</taxon>
        <taxon>Actinomycetota</taxon>
        <taxon>Actinomycetes</taxon>
        <taxon>Micrococcales</taxon>
        <taxon>Demequinaceae</taxon>
        <taxon>Demequina</taxon>
    </lineage>
</organism>
<dbReference type="InterPro" id="IPR029069">
    <property type="entry name" value="HotDog_dom_sf"/>
</dbReference>
<protein>
    <recommendedName>
        <fullName evidence="1">UPF0336 protein RN606_12270</fullName>
    </recommendedName>
</protein>